<proteinExistence type="predicted"/>
<dbReference type="Proteomes" id="UP000253606">
    <property type="component" value="Chromosome"/>
</dbReference>
<feature type="region of interest" description="Disordered" evidence="1">
    <location>
        <begin position="137"/>
        <end position="161"/>
    </location>
</feature>
<reference evidence="2 3" key="1">
    <citation type="journal article" date="2018" name="Front. Microbiol.">
        <title>Hydrolytic Capabilities as a Key to Environmental Success: Chitinolytic and Cellulolytic Acidobacteria From Acidic Sub-arctic Soils and Boreal Peatlands.</title>
        <authorList>
            <person name="Belova S.E."/>
            <person name="Ravin N.V."/>
            <person name="Pankratov T.A."/>
            <person name="Rakitin A.L."/>
            <person name="Ivanova A.A."/>
            <person name="Beletsky A.V."/>
            <person name="Mardanov A.V."/>
            <person name="Sinninghe Damste J.S."/>
            <person name="Dedysh S.N."/>
        </authorList>
    </citation>
    <scope>NUCLEOTIDE SEQUENCE [LARGE SCALE GENOMIC DNA]</scope>
    <source>
        <strain evidence="2 3">SBC82</strain>
    </source>
</reference>
<keyword evidence="3" id="KW-1185">Reference proteome</keyword>
<name>A0A2Z5FRZ2_9BACT</name>
<dbReference type="KEGG" id="abas:ACPOL_0101"/>
<protein>
    <submittedName>
        <fullName evidence="2">Uncharacterized protein</fullName>
    </submittedName>
</protein>
<evidence type="ECO:0000313" key="2">
    <source>
        <dbReference type="EMBL" id="AXC09488.1"/>
    </source>
</evidence>
<evidence type="ECO:0000256" key="1">
    <source>
        <dbReference type="SAM" id="MobiDB-lite"/>
    </source>
</evidence>
<sequence length="161" mass="18377">MTNQMLVEELSKIGTLHGIDLGHVPVSAKIVEDVYYPQFDLAVRSEAAEMAKHYEVFYSLEKSIRALVSETIEASENSPAWWSSKRVPNAIQAEVASRVQKELDARSIAQVFRRTRLHDFRRTVGSHQLELGHLRRDIQQQESGRKGYGKSQRTPKSDRTL</sequence>
<dbReference type="AlphaFoldDB" id="A0A2Z5FRZ2"/>
<organism evidence="2 3">
    <name type="scientific">Acidisarcina polymorpha</name>
    <dbReference type="NCBI Taxonomy" id="2211140"/>
    <lineage>
        <taxon>Bacteria</taxon>
        <taxon>Pseudomonadati</taxon>
        <taxon>Acidobacteriota</taxon>
        <taxon>Terriglobia</taxon>
        <taxon>Terriglobales</taxon>
        <taxon>Acidobacteriaceae</taxon>
        <taxon>Acidisarcina</taxon>
    </lineage>
</organism>
<accession>A0A2Z5FRZ2</accession>
<gene>
    <name evidence="2" type="ORF">ACPOL_0101</name>
</gene>
<evidence type="ECO:0000313" key="3">
    <source>
        <dbReference type="Proteomes" id="UP000253606"/>
    </source>
</evidence>
<dbReference type="EMBL" id="CP030840">
    <property type="protein sequence ID" value="AXC09488.1"/>
    <property type="molecule type" value="Genomic_DNA"/>
</dbReference>